<keyword evidence="3" id="KW-1185">Reference proteome</keyword>
<protein>
    <submittedName>
        <fullName evidence="2">Uncharacterized protein</fullName>
    </submittedName>
</protein>
<gene>
    <name evidence="2" type="ORF">ABJI51_03130</name>
</gene>
<evidence type="ECO:0000256" key="1">
    <source>
        <dbReference type="SAM" id="Phobius"/>
    </source>
</evidence>
<name>A0ABV0L9N8_9PSEU</name>
<organism evidence="2 3">
    <name type="scientific">Amycolatopsis melonis</name>
    <dbReference type="NCBI Taxonomy" id="3156488"/>
    <lineage>
        <taxon>Bacteria</taxon>
        <taxon>Bacillati</taxon>
        <taxon>Actinomycetota</taxon>
        <taxon>Actinomycetes</taxon>
        <taxon>Pseudonocardiales</taxon>
        <taxon>Pseudonocardiaceae</taxon>
        <taxon>Amycolatopsis</taxon>
    </lineage>
</organism>
<reference evidence="2 3" key="1">
    <citation type="submission" date="2024-05" db="EMBL/GenBank/DDBJ databases">
        <authorList>
            <person name="Zhao H."/>
            <person name="Xu Y."/>
            <person name="Lin S."/>
            <person name="Spain J.C."/>
            <person name="Zhou N.-Y."/>
        </authorList>
    </citation>
    <scope>NUCLEOTIDE SEQUENCE [LARGE SCALE GENOMIC DNA]</scope>
    <source>
        <strain evidence="2 3">NEAU-NG30</strain>
    </source>
</reference>
<evidence type="ECO:0000313" key="3">
    <source>
        <dbReference type="Proteomes" id="UP001440984"/>
    </source>
</evidence>
<keyword evidence="1" id="KW-0812">Transmembrane</keyword>
<feature type="transmembrane region" description="Helical" evidence="1">
    <location>
        <begin position="22"/>
        <end position="46"/>
    </location>
</feature>
<comment type="caution">
    <text evidence="2">The sequence shown here is derived from an EMBL/GenBank/DDBJ whole genome shotgun (WGS) entry which is preliminary data.</text>
</comment>
<keyword evidence="1" id="KW-0472">Membrane</keyword>
<dbReference type="RefSeq" id="WP_348947379.1">
    <property type="nucleotide sequence ID" value="NZ_JBDZYD010000001.1"/>
</dbReference>
<keyword evidence="1" id="KW-1133">Transmembrane helix</keyword>
<sequence length="89" mass="9369">MNQIESFANSGGSPEPLEMSPLGGPVVLCTPAFAGAFVGITVNYAIDKALDYYARHHGGNFTVECDAEGFGWAGQVSSDELLDALVARF</sequence>
<dbReference type="Proteomes" id="UP001440984">
    <property type="component" value="Unassembled WGS sequence"/>
</dbReference>
<accession>A0ABV0L9N8</accession>
<evidence type="ECO:0000313" key="2">
    <source>
        <dbReference type="EMBL" id="MEQ0558052.1"/>
    </source>
</evidence>
<proteinExistence type="predicted"/>
<dbReference type="EMBL" id="JBDZYD010000001">
    <property type="protein sequence ID" value="MEQ0558052.1"/>
    <property type="molecule type" value="Genomic_DNA"/>
</dbReference>